<accession>A0ABU2SSP2</accession>
<evidence type="ECO:0000313" key="2">
    <source>
        <dbReference type="Proteomes" id="UP001180531"/>
    </source>
</evidence>
<reference evidence="1" key="1">
    <citation type="submission" date="2024-05" db="EMBL/GenBank/DDBJ databases">
        <title>30 novel species of actinomycetes from the DSMZ collection.</title>
        <authorList>
            <person name="Nouioui I."/>
        </authorList>
    </citation>
    <scope>NUCLEOTIDE SEQUENCE</scope>
    <source>
        <strain evidence="1">DSM 40473</strain>
    </source>
</reference>
<dbReference type="RefSeq" id="WP_311613368.1">
    <property type="nucleotide sequence ID" value="NZ_JAVRFI010000016.1"/>
</dbReference>
<organism evidence="1 2">
    <name type="scientific">Streptomyces hesseae</name>
    <dbReference type="NCBI Taxonomy" id="3075519"/>
    <lineage>
        <taxon>Bacteria</taxon>
        <taxon>Bacillati</taxon>
        <taxon>Actinomycetota</taxon>
        <taxon>Actinomycetes</taxon>
        <taxon>Kitasatosporales</taxon>
        <taxon>Streptomycetaceae</taxon>
        <taxon>Streptomyces</taxon>
    </lineage>
</organism>
<dbReference type="EMBL" id="JAVRFI010000016">
    <property type="protein sequence ID" value="MDT0451882.1"/>
    <property type="molecule type" value="Genomic_DNA"/>
</dbReference>
<name>A0ABU2SSP2_9ACTN</name>
<keyword evidence="2" id="KW-1185">Reference proteome</keyword>
<protein>
    <submittedName>
        <fullName evidence="1">Uncharacterized protein</fullName>
    </submittedName>
</protein>
<gene>
    <name evidence="1" type="ORF">RM609_22760</name>
</gene>
<evidence type="ECO:0000313" key="1">
    <source>
        <dbReference type="EMBL" id="MDT0451882.1"/>
    </source>
</evidence>
<dbReference type="Proteomes" id="UP001180531">
    <property type="component" value="Unassembled WGS sequence"/>
</dbReference>
<sequence>MKWSPKIGDLVTDTSRDRVGKVVGSDGDTVSIAPLDGGETWRTTTYRPANGNDRLRARVALINRERRGHLW</sequence>
<proteinExistence type="predicted"/>
<comment type="caution">
    <text evidence="1">The sequence shown here is derived from an EMBL/GenBank/DDBJ whole genome shotgun (WGS) entry which is preliminary data.</text>
</comment>